<keyword evidence="4" id="KW-1185">Reference proteome</keyword>
<evidence type="ECO:0008006" key="5">
    <source>
        <dbReference type="Google" id="ProtNLM"/>
    </source>
</evidence>
<feature type="compositionally biased region" description="Polar residues" evidence="2">
    <location>
        <begin position="47"/>
        <end position="63"/>
    </location>
</feature>
<feature type="compositionally biased region" description="Basic and acidic residues" evidence="2">
    <location>
        <begin position="118"/>
        <end position="147"/>
    </location>
</feature>
<keyword evidence="1" id="KW-0175">Coiled coil</keyword>
<feature type="coiled-coil region" evidence="1">
    <location>
        <begin position="290"/>
        <end position="328"/>
    </location>
</feature>
<dbReference type="EMBL" id="JBBPHU010000002">
    <property type="protein sequence ID" value="KAK7521643.1"/>
    <property type="molecule type" value="Genomic_DNA"/>
</dbReference>
<dbReference type="Proteomes" id="UP001363622">
    <property type="component" value="Unassembled WGS sequence"/>
</dbReference>
<reference evidence="3 4" key="1">
    <citation type="submission" date="2024-04" db="EMBL/GenBank/DDBJ databases">
        <title>Phyllosticta paracitricarpa is synonymous to the EU quarantine fungus P. citricarpa based on phylogenomic analyses.</title>
        <authorList>
            <consortium name="Lawrence Berkeley National Laboratory"/>
            <person name="Van Ingen-Buijs V.A."/>
            <person name="Van Westerhoven A.C."/>
            <person name="Haridas S."/>
            <person name="Skiadas P."/>
            <person name="Martin F."/>
            <person name="Groenewald J.Z."/>
            <person name="Crous P.W."/>
            <person name="Seidl M.F."/>
        </authorList>
    </citation>
    <scope>NUCLEOTIDE SEQUENCE [LARGE SCALE GENOMIC DNA]</scope>
    <source>
        <strain evidence="3 4">CBS 123371</strain>
    </source>
</reference>
<protein>
    <recommendedName>
        <fullName evidence="5">SWI5-dependent HO expression protein 3</fullName>
    </recommendedName>
</protein>
<evidence type="ECO:0000256" key="2">
    <source>
        <dbReference type="SAM" id="MobiDB-lite"/>
    </source>
</evidence>
<feature type="region of interest" description="Disordered" evidence="2">
    <location>
        <begin position="113"/>
        <end position="151"/>
    </location>
</feature>
<comment type="caution">
    <text evidence="3">The sequence shown here is derived from an EMBL/GenBank/DDBJ whole genome shotgun (WGS) entry which is preliminary data.</text>
</comment>
<name>A0ABR1KTY2_9PEZI</name>
<evidence type="ECO:0000313" key="3">
    <source>
        <dbReference type="EMBL" id="KAK7521643.1"/>
    </source>
</evidence>
<evidence type="ECO:0000313" key="4">
    <source>
        <dbReference type="Proteomes" id="UP001363622"/>
    </source>
</evidence>
<sequence>MNSRLWDSYNQNDAPRTPTHTMPSSNHHSNGLYEPSPSPSPLGELTNGANPSVSPYTNPSKPTSKVIERLTAHNDRLVRDLNAEKAKTQELTENIRAQKNVVEQLREENNSLRAAAEAAERTRKSRKEFEESLRNQLKAEEERRKQAEAQATGMSLQLGQAHSDHQREIAALKKENNDELSKVKRDNVREVSHLQEDLTEAREQIRLLAEKNQYLDIQLKSNHGIYKQEVAKQNKVLKELRDYRSRDVKKLETVEATSQAHDVIVGQMRQEMERKDHFLHELKHLYAASKLEWEESMKSYKAEVEQERQQLTDEAAKMRQKLAEHDAIADRVLPEAEETIAFLRYVKNLHLGETAHHTRK</sequence>
<proteinExistence type="predicted"/>
<gene>
    <name evidence="3" type="ORF">IWZ03DRAFT_98380</name>
</gene>
<evidence type="ECO:0000256" key="1">
    <source>
        <dbReference type="SAM" id="Coils"/>
    </source>
</evidence>
<feature type="compositionally biased region" description="Polar residues" evidence="2">
    <location>
        <begin position="1"/>
        <end position="29"/>
    </location>
</feature>
<organism evidence="3 4">
    <name type="scientific">Phyllosticta citriasiana</name>
    <dbReference type="NCBI Taxonomy" id="595635"/>
    <lineage>
        <taxon>Eukaryota</taxon>
        <taxon>Fungi</taxon>
        <taxon>Dikarya</taxon>
        <taxon>Ascomycota</taxon>
        <taxon>Pezizomycotina</taxon>
        <taxon>Dothideomycetes</taxon>
        <taxon>Dothideomycetes incertae sedis</taxon>
        <taxon>Botryosphaeriales</taxon>
        <taxon>Phyllostictaceae</taxon>
        <taxon>Phyllosticta</taxon>
    </lineage>
</organism>
<feature type="region of interest" description="Disordered" evidence="2">
    <location>
        <begin position="1"/>
        <end position="63"/>
    </location>
</feature>
<accession>A0ABR1KTY2</accession>